<dbReference type="InterPro" id="IPR006102">
    <property type="entry name" value="Ig-like_GH2"/>
</dbReference>
<feature type="domain" description="Glycoside hydrolase family 2 catalytic" evidence="8">
    <location>
        <begin position="284"/>
        <end position="462"/>
    </location>
</feature>
<protein>
    <recommendedName>
        <fullName evidence="3">beta-galactosidase</fullName>
        <ecNumber evidence="3">3.2.1.23</ecNumber>
    </recommendedName>
</protein>
<dbReference type="Pfam" id="PF02836">
    <property type="entry name" value="Glyco_hydro_2_C"/>
    <property type="match status" value="1"/>
</dbReference>
<dbReference type="InterPro" id="IPR050347">
    <property type="entry name" value="Bact_Beta-galactosidase"/>
</dbReference>
<dbReference type="PRINTS" id="PR00132">
    <property type="entry name" value="GLHYDRLASE2"/>
</dbReference>
<dbReference type="AlphaFoldDB" id="A0A1N6D0Z1"/>
<dbReference type="EC" id="3.2.1.23" evidence="3"/>
<comment type="catalytic activity">
    <reaction evidence="1">
        <text>Hydrolysis of terminal non-reducing beta-D-galactose residues in beta-D-galactosides.</text>
        <dbReference type="EC" id="3.2.1.23"/>
    </reaction>
</comment>
<evidence type="ECO:0000256" key="6">
    <source>
        <dbReference type="SAM" id="SignalP"/>
    </source>
</evidence>
<gene>
    <name evidence="10" type="ORF">SAMN04488055_0050</name>
</gene>
<sequence length="939" mass="105679">MIKKMKFIISLLSLPAMLPAQDYMAGGRKALAPVPVAVSGMKQPVISLNGTWEISLDANNWKQVLVPGEPVMQGVELKHDQPFNYRRKLTIPADAAGKTLAIRFNGVYSYARVWVNGHFIREHYGGFTAWECDITPYVQPGKEAELKVEVTDRLDDISFASGYAHHPIGGILREVQLIARPSVHIQRLYAHATLVDDLKNGELALDILLNTPKENVTVACTLTSPDGKKITFPQGGTRTKLINPEPWTAERPRLYRLDVAVTENGKITEKITQQIGFRKVEISNDKQLLVNGKPVKLRGACRHDMHPLLGRSTNRQQDSLDVILAKEANLNFIRTSHYPPSQDFLEFCDRYGIYVQEETAICFVGQDRGGEYNKHTSTQNDTAYTSRYLGQLSEMIDRDRNHAAIIMWSIGNESNYGANFQQEYDFVKRTDASRPVSWSWPGTALKDGKRCFDIAVSHYPVYSGKGSDMGGTERDMVHPDYPVLGDEWAHVACYNTDLLKYDPNVKDYWGRSLDTMWLNRFDVRGNIGGAIWGMIDETFHTPAKVTGYGPWGFIDVWRRKKAEFWNTKKAYSPVRILQTHFSTAEVLKIPVKNRFDHTSLSAVSCKLTAEGKTTTLKLPAIAPHEEGMISLNVKQYRESSLLLQFFDERNNLIDEEKITWGTRHTPQEKMQKARLTIDENGEQGTLSAAIINGVPVMTGMPEVAINRPEQGNAFKNTAGNFSENMKISGVNVTRSGDKTIYHLKGQTGNYPVSLSVTLFPTGLVEVKYEADSIPRHTWEIGIKIPVSAELNRIEWDREGYWTTYPEGHLSATQGKADRKSGAVAHYREKPSYNIAQSTTDYYLAGTTDDSKASVDGTEAYRAKKENIYSFILGNTQKKGRIRVISAGDQAAKMNIDADGKQWLVISDKWDYWSLSWGNYQGTVNRSKKVSGTVRFIIEE</sequence>
<feature type="domain" description="Glycosyl hydrolases family 2 sugar binding" evidence="9">
    <location>
        <begin position="83"/>
        <end position="181"/>
    </location>
</feature>
<dbReference type="InterPro" id="IPR013783">
    <property type="entry name" value="Ig-like_fold"/>
</dbReference>
<feature type="domain" description="Glycoside hydrolase family 2 immunoglobulin-like beta-sandwich" evidence="7">
    <location>
        <begin position="183"/>
        <end position="278"/>
    </location>
</feature>
<dbReference type="SUPFAM" id="SSF49785">
    <property type="entry name" value="Galactose-binding domain-like"/>
    <property type="match status" value="1"/>
</dbReference>
<dbReference type="InterPro" id="IPR006103">
    <property type="entry name" value="Glyco_hydro_2_cat"/>
</dbReference>
<dbReference type="GO" id="GO:0004565">
    <property type="term" value="F:beta-galactosidase activity"/>
    <property type="evidence" value="ECO:0007669"/>
    <property type="project" value="UniProtKB-EC"/>
</dbReference>
<feature type="signal peptide" evidence="6">
    <location>
        <begin position="1"/>
        <end position="25"/>
    </location>
</feature>
<dbReference type="STRING" id="536979.SAMN04488055_0050"/>
<dbReference type="InterPro" id="IPR036156">
    <property type="entry name" value="Beta-gal/glucu_dom_sf"/>
</dbReference>
<evidence type="ECO:0000259" key="8">
    <source>
        <dbReference type="Pfam" id="PF02836"/>
    </source>
</evidence>
<dbReference type="InterPro" id="IPR023232">
    <property type="entry name" value="Glyco_hydro_2_AS"/>
</dbReference>
<evidence type="ECO:0000259" key="7">
    <source>
        <dbReference type="Pfam" id="PF00703"/>
    </source>
</evidence>
<evidence type="ECO:0000313" key="10">
    <source>
        <dbReference type="EMBL" id="SIN64366.1"/>
    </source>
</evidence>
<dbReference type="GO" id="GO:0009341">
    <property type="term" value="C:beta-galactosidase complex"/>
    <property type="evidence" value="ECO:0007669"/>
    <property type="project" value="TreeGrafter"/>
</dbReference>
<evidence type="ECO:0000256" key="4">
    <source>
        <dbReference type="ARBA" id="ARBA00022801"/>
    </source>
</evidence>
<dbReference type="InterPro" id="IPR006101">
    <property type="entry name" value="Glyco_hydro_2"/>
</dbReference>
<organism evidence="10 11">
    <name type="scientific">Chitinophaga niabensis</name>
    <dbReference type="NCBI Taxonomy" id="536979"/>
    <lineage>
        <taxon>Bacteria</taxon>
        <taxon>Pseudomonadati</taxon>
        <taxon>Bacteroidota</taxon>
        <taxon>Chitinophagia</taxon>
        <taxon>Chitinophagales</taxon>
        <taxon>Chitinophagaceae</taxon>
        <taxon>Chitinophaga</taxon>
    </lineage>
</organism>
<dbReference type="InterPro" id="IPR008979">
    <property type="entry name" value="Galactose-bd-like_sf"/>
</dbReference>
<dbReference type="Gene3D" id="2.60.40.10">
    <property type="entry name" value="Immunoglobulins"/>
    <property type="match status" value="1"/>
</dbReference>
<dbReference type="PANTHER" id="PTHR46323">
    <property type="entry name" value="BETA-GALACTOSIDASE"/>
    <property type="match status" value="1"/>
</dbReference>
<dbReference type="GO" id="GO:0005990">
    <property type="term" value="P:lactose catabolic process"/>
    <property type="evidence" value="ECO:0007669"/>
    <property type="project" value="TreeGrafter"/>
</dbReference>
<dbReference type="InterPro" id="IPR017853">
    <property type="entry name" value="GH"/>
</dbReference>
<keyword evidence="6" id="KW-0732">Signal</keyword>
<keyword evidence="4 10" id="KW-0378">Hydrolase</keyword>
<evidence type="ECO:0000256" key="1">
    <source>
        <dbReference type="ARBA" id="ARBA00001412"/>
    </source>
</evidence>
<accession>A0A1N6D0Z1</accession>
<comment type="similarity">
    <text evidence="2">Belongs to the glycosyl hydrolase 2 family.</text>
</comment>
<dbReference type="SUPFAM" id="SSF49303">
    <property type="entry name" value="beta-Galactosidase/glucuronidase domain"/>
    <property type="match status" value="1"/>
</dbReference>
<dbReference type="InterPro" id="IPR006104">
    <property type="entry name" value="Glyco_hydro_2_N"/>
</dbReference>
<evidence type="ECO:0000256" key="5">
    <source>
        <dbReference type="ARBA" id="ARBA00023295"/>
    </source>
</evidence>
<keyword evidence="11" id="KW-1185">Reference proteome</keyword>
<dbReference type="Gene3D" id="2.60.120.260">
    <property type="entry name" value="Galactose-binding domain-like"/>
    <property type="match status" value="1"/>
</dbReference>
<evidence type="ECO:0000259" key="9">
    <source>
        <dbReference type="Pfam" id="PF02837"/>
    </source>
</evidence>
<dbReference type="Pfam" id="PF00703">
    <property type="entry name" value="Glyco_hydro_2"/>
    <property type="match status" value="1"/>
</dbReference>
<feature type="chain" id="PRO_5013042910" description="beta-galactosidase" evidence="6">
    <location>
        <begin position="26"/>
        <end position="939"/>
    </location>
</feature>
<keyword evidence="5" id="KW-0326">Glycosidase</keyword>
<reference evidence="11" key="1">
    <citation type="submission" date="2016-11" db="EMBL/GenBank/DDBJ databases">
        <authorList>
            <person name="Varghese N."/>
            <person name="Submissions S."/>
        </authorList>
    </citation>
    <scope>NUCLEOTIDE SEQUENCE [LARGE SCALE GENOMIC DNA]</scope>
    <source>
        <strain evidence="11">DSM 24787</strain>
    </source>
</reference>
<evidence type="ECO:0000313" key="11">
    <source>
        <dbReference type="Proteomes" id="UP000185003"/>
    </source>
</evidence>
<dbReference type="PROSITE" id="PS00608">
    <property type="entry name" value="GLYCOSYL_HYDROL_F2_2"/>
    <property type="match status" value="1"/>
</dbReference>
<proteinExistence type="inferred from homology"/>
<dbReference type="EMBL" id="FSRA01000001">
    <property type="protein sequence ID" value="SIN64366.1"/>
    <property type="molecule type" value="Genomic_DNA"/>
</dbReference>
<dbReference type="Pfam" id="PF02837">
    <property type="entry name" value="Glyco_hydro_2_N"/>
    <property type="match status" value="1"/>
</dbReference>
<dbReference type="SUPFAM" id="SSF51445">
    <property type="entry name" value="(Trans)glycosidases"/>
    <property type="match status" value="1"/>
</dbReference>
<evidence type="ECO:0000256" key="2">
    <source>
        <dbReference type="ARBA" id="ARBA00007401"/>
    </source>
</evidence>
<dbReference type="Proteomes" id="UP000185003">
    <property type="component" value="Unassembled WGS sequence"/>
</dbReference>
<dbReference type="PANTHER" id="PTHR46323:SF2">
    <property type="entry name" value="BETA-GALACTOSIDASE"/>
    <property type="match status" value="1"/>
</dbReference>
<evidence type="ECO:0000256" key="3">
    <source>
        <dbReference type="ARBA" id="ARBA00012756"/>
    </source>
</evidence>
<dbReference type="Gene3D" id="3.20.20.80">
    <property type="entry name" value="Glycosidases"/>
    <property type="match status" value="1"/>
</dbReference>
<name>A0A1N6D0Z1_9BACT</name>